<evidence type="ECO:0000256" key="1">
    <source>
        <dbReference type="ARBA" id="ARBA00022737"/>
    </source>
</evidence>
<dbReference type="PANTHER" id="PTHR10039:SF14">
    <property type="entry name" value="NACHT DOMAIN-CONTAINING PROTEIN"/>
    <property type="match status" value="1"/>
</dbReference>
<dbReference type="AlphaFoldDB" id="A0A4R0RCN8"/>
<feature type="region of interest" description="Disordered" evidence="2">
    <location>
        <begin position="896"/>
        <end position="931"/>
    </location>
</feature>
<evidence type="ECO:0000259" key="3">
    <source>
        <dbReference type="PROSITE" id="PS50004"/>
    </source>
</evidence>
<dbReference type="Gene3D" id="3.40.50.300">
    <property type="entry name" value="P-loop containing nucleotide triphosphate hydrolases"/>
    <property type="match status" value="1"/>
</dbReference>
<feature type="domain" description="C2" evidence="3">
    <location>
        <begin position="1"/>
        <end position="105"/>
    </location>
</feature>
<dbReference type="STRING" id="92696.A0A4R0RCN8"/>
<keyword evidence="5" id="KW-1185">Reference proteome</keyword>
<dbReference type="InterPro" id="IPR056884">
    <property type="entry name" value="NPHP3-like_N"/>
</dbReference>
<dbReference type="Pfam" id="PF00168">
    <property type="entry name" value="C2"/>
    <property type="match status" value="1"/>
</dbReference>
<organism evidence="4 5">
    <name type="scientific">Steccherinum ochraceum</name>
    <dbReference type="NCBI Taxonomy" id="92696"/>
    <lineage>
        <taxon>Eukaryota</taxon>
        <taxon>Fungi</taxon>
        <taxon>Dikarya</taxon>
        <taxon>Basidiomycota</taxon>
        <taxon>Agaricomycotina</taxon>
        <taxon>Agaricomycetes</taxon>
        <taxon>Polyporales</taxon>
        <taxon>Steccherinaceae</taxon>
        <taxon>Steccherinum</taxon>
    </lineage>
</organism>
<dbReference type="Proteomes" id="UP000292702">
    <property type="component" value="Unassembled WGS sequence"/>
</dbReference>
<gene>
    <name evidence="4" type="ORF">EIP91_008547</name>
</gene>
<accession>A0A4R0RCN8</accession>
<dbReference type="SUPFAM" id="SSF52540">
    <property type="entry name" value="P-loop containing nucleoside triphosphate hydrolases"/>
    <property type="match status" value="1"/>
</dbReference>
<dbReference type="OrthoDB" id="2658414at2759"/>
<feature type="compositionally biased region" description="Polar residues" evidence="2">
    <location>
        <begin position="922"/>
        <end position="931"/>
    </location>
</feature>
<evidence type="ECO:0000256" key="2">
    <source>
        <dbReference type="SAM" id="MobiDB-lite"/>
    </source>
</evidence>
<comment type="caution">
    <text evidence="4">The sequence shown here is derived from an EMBL/GenBank/DDBJ whole genome shotgun (WGS) entry which is preliminary data.</text>
</comment>
<dbReference type="PANTHER" id="PTHR10039">
    <property type="entry name" value="AMELOGENIN"/>
    <property type="match status" value="1"/>
</dbReference>
<dbReference type="EMBL" id="RWJN01000475">
    <property type="protein sequence ID" value="TCD61358.1"/>
    <property type="molecule type" value="Genomic_DNA"/>
</dbReference>
<dbReference type="SUPFAM" id="SSF49562">
    <property type="entry name" value="C2 domain (Calcium/lipid-binding domain, CaLB)"/>
    <property type="match status" value="1"/>
</dbReference>
<keyword evidence="1" id="KW-0677">Repeat</keyword>
<dbReference type="InterPro" id="IPR000008">
    <property type="entry name" value="C2_dom"/>
</dbReference>
<proteinExistence type="predicted"/>
<reference evidence="4 5" key="1">
    <citation type="submission" date="2018-11" db="EMBL/GenBank/DDBJ databases">
        <title>Genome assembly of Steccherinum ochraceum LE-BIN_3174, the white-rot fungus of the Steccherinaceae family (The Residual Polyporoid clade, Polyporales, Basidiomycota).</title>
        <authorList>
            <person name="Fedorova T.V."/>
            <person name="Glazunova O.A."/>
            <person name="Landesman E.O."/>
            <person name="Moiseenko K.V."/>
            <person name="Psurtseva N.V."/>
            <person name="Savinova O.S."/>
            <person name="Shakhova N.V."/>
            <person name="Tyazhelova T.V."/>
            <person name="Vasina D.V."/>
        </authorList>
    </citation>
    <scope>NUCLEOTIDE SEQUENCE [LARGE SCALE GENOMIC DNA]</scope>
    <source>
        <strain evidence="4 5">LE-BIN_3174</strain>
    </source>
</reference>
<dbReference type="Gene3D" id="2.60.40.150">
    <property type="entry name" value="C2 domain"/>
    <property type="match status" value="1"/>
</dbReference>
<evidence type="ECO:0000313" key="4">
    <source>
        <dbReference type="EMBL" id="TCD61358.1"/>
    </source>
</evidence>
<dbReference type="Pfam" id="PF24883">
    <property type="entry name" value="NPHP3_N"/>
    <property type="match status" value="1"/>
</dbReference>
<name>A0A4R0RCN8_9APHY</name>
<protein>
    <recommendedName>
        <fullName evidence="3">C2 domain-containing protein</fullName>
    </recommendedName>
</protein>
<sequence length="1032" mass="112358">MDTQFKVISAIGLTDKMTNVSFTGKLPHCYVKLIVGGVEYETTVNDRSILPKWDQTFHLAHVTNDTKIELQLRHKSSIPGYTHTMGEYKTTWVDIVCKVKAANPARIPLYASTTKTILRPHPVGHLVISVPPEFLGAPVDIRSEFAPRVTKQSVTPASAGLVVAGSALAAARQNVATARLGNGPNVSSVISAVESLKVVAERLHTLIGLVDHASKIHPIANMAWTVVSAVLTAMNEQADRDVQIVGLVSAMADAYDFLDTLKGITVLAPQLEANIDATLKQTVMCASFIQAYCRPAFLARVAKHALYSGPAKRIEDFKSVFQALRASRAEDISSCFIKELGPFVPPDREQLIGRLRPAQMDTSNRPTCLPNTRAELIQDITGWVTSQSNQSGIFWLLGLPGSGKSTIATTVANLFNELNWLGAFLFFSRESSQTSGSSHIIRTLAAQLALFDSRLGEVIADAIERHPHAMEGSLDRQFTELLVKPLCSEKVQVLGEEGPVVVVLDGLDQYGDVKAQEKLLEVLTTHAPALPTWLRIIVTSREEPHVKHALAACQNSHVKAIDITSPSNLRDVEAFVSDSMRRVRTAPKNKHLRLAPAWPGAAAIQTLSQRAAGLFVYASTVCSLIDAHDPVARLNAVLKGFSKSAELDSLFAATLSSAGDWNDDDFVSSYRDIVGLVLAAHEPLTADIIDSLTAQPGRPPCLHTLQSLGCILSYAAGAETPTIRIVHPTFAEYLTSPQRCGNTKWFINVAEHRRILAIRCLHIVAKHLAGSAEDLALSSSELQSHLTPTVQHAYRFWIEYLCSVTDNLEDLIEDVALVFFGDHLVLWSAIVEKLWSKYVVFELTWKLMKWADTNALVLTHLSGFRITKELTRGLTRRLLSHMDVLFDDTQSTSSEMSFPSHSANSSPANSSLSLYTPPDSPSRYSGQPYSATTPQIHFPVPDAFGPAAVSNDGTYTYTRSPSPFLWGDSPVTPTQVISFPMPDLTAKIGDQGTTCCTVIGQAALSDSPTSLSPELPMARTRSDVSACSKDAI</sequence>
<dbReference type="InterPro" id="IPR035892">
    <property type="entry name" value="C2_domain_sf"/>
</dbReference>
<evidence type="ECO:0000313" key="5">
    <source>
        <dbReference type="Proteomes" id="UP000292702"/>
    </source>
</evidence>
<dbReference type="InterPro" id="IPR027417">
    <property type="entry name" value="P-loop_NTPase"/>
</dbReference>
<feature type="compositionally biased region" description="Low complexity" evidence="2">
    <location>
        <begin position="897"/>
        <end position="914"/>
    </location>
</feature>
<dbReference type="PROSITE" id="PS50004">
    <property type="entry name" value="C2"/>
    <property type="match status" value="1"/>
</dbReference>